<dbReference type="AlphaFoldDB" id="A0A2H9TPL6"/>
<accession>A0A2H9TPL6</accession>
<reference evidence="1 2" key="1">
    <citation type="submission" date="2016-10" db="EMBL/GenBank/DDBJ databases">
        <title>The genome of Paramicrosporidium saccamoebae is the missing link in understanding Cryptomycota and Microsporidia evolution.</title>
        <authorList>
            <person name="Quandt C.A."/>
            <person name="Beaudet D."/>
            <person name="Corsaro D."/>
            <person name="Michel R."/>
            <person name="Corradi N."/>
            <person name="James T."/>
        </authorList>
    </citation>
    <scope>NUCLEOTIDE SEQUENCE [LARGE SCALE GENOMIC DNA]</scope>
    <source>
        <strain evidence="1 2">KSL3</strain>
    </source>
</reference>
<sequence length="73" mass="8616">MHRGRFFRVEPTSSNPTSFCRNHWELKRRMIHHHRAGPEFDSVGTQGGPETGVDEQIRLRPAERLRWLARPPE</sequence>
<evidence type="ECO:0000313" key="1">
    <source>
        <dbReference type="EMBL" id="PJF19697.1"/>
    </source>
</evidence>
<dbReference type="EMBL" id="MTSL01000046">
    <property type="protein sequence ID" value="PJF19697.1"/>
    <property type="molecule type" value="Genomic_DNA"/>
</dbReference>
<gene>
    <name evidence="1" type="ORF">PSACC_00484</name>
</gene>
<comment type="caution">
    <text evidence="1">The sequence shown here is derived from an EMBL/GenBank/DDBJ whole genome shotgun (WGS) entry which is preliminary data.</text>
</comment>
<evidence type="ECO:0000313" key="2">
    <source>
        <dbReference type="Proteomes" id="UP000240830"/>
    </source>
</evidence>
<organism evidence="1 2">
    <name type="scientific">Paramicrosporidium saccamoebae</name>
    <dbReference type="NCBI Taxonomy" id="1246581"/>
    <lineage>
        <taxon>Eukaryota</taxon>
        <taxon>Fungi</taxon>
        <taxon>Fungi incertae sedis</taxon>
        <taxon>Cryptomycota</taxon>
        <taxon>Cryptomycota incertae sedis</taxon>
        <taxon>Paramicrosporidium</taxon>
    </lineage>
</organism>
<protein>
    <submittedName>
        <fullName evidence="1">Uncharacterized protein</fullName>
    </submittedName>
</protein>
<dbReference type="Proteomes" id="UP000240830">
    <property type="component" value="Unassembled WGS sequence"/>
</dbReference>
<name>A0A2H9TPL6_9FUNG</name>
<keyword evidence="2" id="KW-1185">Reference proteome</keyword>
<proteinExistence type="predicted"/>